<sequence length="233" mass="26355">MPPGTRANSDKNQEFNSVVTFIKSAEFGDIIRNIVNNEMRNLQEQVVDLINEVTMLRQSNVELIQLLTSKEDAQIDRDDRLLARGTGEETKPKRGKKIVPGANMSAVDEPVYTAEVQDVLSTSTAEQCASNASTSSKAPKVTRGSQRKRQDNSKCSSCCINWKDYRGRADWIQCTKCQEWICSPCNKDSKDPYFICECCDDSEDELFDDNDANNDFTLNRIGIFFYQSEDSEE</sequence>
<dbReference type="EMBL" id="JASPKY010000358">
    <property type="protein sequence ID" value="KAK9704080.1"/>
    <property type="molecule type" value="Genomic_DNA"/>
</dbReference>
<evidence type="ECO:0000256" key="1">
    <source>
        <dbReference type="SAM" id="Coils"/>
    </source>
</evidence>
<protein>
    <submittedName>
        <fullName evidence="3">Uncharacterized protein</fullName>
    </submittedName>
</protein>
<dbReference type="AlphaFoldDB" id="A0AAW1JII6"/>
<evidence type="ECO:0000313" key="3">
    <source>
        <dbReference type="EMBL" id="KAK9704080.1"/>
    </source>
</evidence>
<proteinExistence type="predicted"/>
<reference evidence="3 4" key="1">
    <citation type="journal article" date="2024" name="BMC Genomics">
        <title>De novo assembly and annotation of Popillia japonica's genome with initial clues to its potential as an invasive pest.</title>
        <authorList>
            <person name="Cucini C."/>
            <person name="Boschi S."/>
            <person name="Funari R."/>
            <person name="Cardaioli E."/>
            <person name="Iannotti N."/>
            <person name="Marturano G."/>
            <person name="Paoli F."/>
            <person name="Bruttini M."/>
            <person name="Carapelli A."/>
            <person name="Frati F."/>
            <person name="Nardi F."/>
        </authorList>
    </citation>
    <scope>NUCLEOTIDE SEQUENCE [LARGE SCALE GENOMIC DNA]</scope>
    <source>
        <strain evidence="3">DMR45628</strain>
    </source>
</reference>
<comment type="caution">
    <text evidence="3">The sequence shown here is derived from an EMBL/GenBank/DDBJ whole genome shotgun (WGS) entry which is preliminary data.</text>
</comment>
<evidence type="ECO:0000256" key="2">
    <source>
        <dbReference type="SAM" id="MobiDB-lite"/>
    </source>
</evidence>
<feature type="region of interest" description="Disordered" evidence="2">
    <location>
        <begin position="130"/>
        <end position="152"/>
    </location>
</feature>
<feature type="coiled-coil region" evidence="1">
    <location>
        <begin position="32"/>
        <end position="59"/>
    </location>
</feature>
<gene>
    <name evidence="3" type="ORF">QE152_g28524</name>
</gene>
<accession>A0AAW1JII6</accession>
<organism evidence="3 4">
    <name type="scientific">Popillia japonica</name>
    <name type="common">Japanese beetle</name>
    <dbReference type="NCBI Taxonomy" id="7064"/>
    <lineage>
        <taxon>Eukaryota</taxon>
        <taxon>Metazoa</taxon>
        <taxon>Ecdysozoa</taxon>
        <taxon>Arthropoda</taxon>
        <taxon>Hexapoda</taxon>
        <taxon>Insecta</taxon>
        <taxon>Pterygota</taxon>
        <taxon>Neoptera</taxon>
        <taxon>Endopterygota</taxon>
        <taxon>Coleoptera</taxon>
        <taxon>Polyphaga</taxon>
        <taxon>Scarabaeiformia</taxon>
        <taxon>Scarabaeidae</taxon>
        <taxon>Rutelinae</taxon>
        <taxon>Popillia</taxon>
    </lineage>
</organism>
<evidence type="ECO:0000313" key="4">
    <source>
        <dbReference type="Proteomes" id="UP001458880"/>
    </source>
</evidence>
<name>A0AAW1JII6_POPJA</name>
<keyword evidence="4" id="KW-1185">Reference proteome</keyword>
<dbReference type="Proteomes" id="UP001458880">
    <property type="component" value="Unassembled WGS sequence"/>
</dbReference>
<keyword evidence="1" id="KW-0175">Coiled coil</keyword>